<dbReference type="InterPro" id="IPR057870">
    <property type="entry name" value="HR1_TOCA"/>
</dbReference>
<dbReference type="OMA" id="YADGWWE"/>
<dbReference type="PROSITE" id="PS50081">
    <property type="entry name" value="ZF_DAG_PE_2"/>
    <property type="match status" value="1"/>
</dbReference>
<dbReference type="GO" id="GO:0030833">
    <property type="term" value="P:regulation of actin filament polymerization"/>
    <property type="evidence" value="ECO:0007669"/>
    <property type="project" value="TreeGrafter"/>
</dbReference>
<evidence type="ECO:0000259" key="11">
    <source>
        <dbReference type="PROSITE" id="PS50002"/>
    </source>
</evidence>
<dbReference type="InterPro" id="IPR020454">
    <property type="entry name" value="DAG/PE-bd"/>
</dbReference>
<dbReference type="PROSITE" id="PS00479">
    <property type="entry name" value="ZF_DAG_PE_1"/>
    <property type="match status" value="1"/>
</dbReference>
<dbReference type="Pfam" id="PF14604">
    <property type="entry name" value="SH3_9"/>
    <property type="match status" value="2"/>
</dbReference>
<evidence type="ECO:0000256" key="3">
    <source>
        <dbReference type="ARBA" id="ARBA00022833"/>
    </source>
</evidence>
<evidence type="ECO:0000256" key="8">
    <source>
        <dbReference type="PROSITE-ProRule" id="PRU00192"/>
    </source>
</evidence>
<evidence type="ECO:0000313" key="15">
    <source>
        <dbReference type="Proteomes" id="UP000022910"/>
    </source>
</evidence>
<keyword evidence="2" id="KW-0479">Metal-binding</keyword>
<dbReference type="Pfam" id="PF00611">
    <property type="entry name" value="FCH"/>
    <property type="match status" value="1"/>
</dbReference>
<evidence type="ECO:0000256" key="5">
    <source>
        <dbReference type="ARBA" id="ARBA00054085"/>
    </source>
</evidence>
<dbReference type="Gene3D" id="3.30.60.20">
    <property type="match status" value="1"/>
</dbReference>
<dbReference type="CDD" id="cd20824">
    <property type="entry name" value="C1_SpBZZ1-like"/>
    <property type="match status" value="1"/>
</dbReference>
<dbReference type="PRINTS" id="PR00452">
    <property type="entry name" value="SH3DOMAIN"/>
</dbReference>
<sequence length="627" mass="71697">MSFGTELKDQVSSVNQFVQSGIHFLNDFRDFIKERAQIEKEYAQKIEALVKKYSSKKDKKALAMTVGDFPKENDTEVDVESSTFLKAWSVILEETDNIAKERAKFSETLSTNVMEKVKTVATRKEEIRKKHMEFAQKLVTDRDKIYSERKKVKTRYDECCVEVQSSQQRLDRSTDDKVLEKLKNQKIQDIIEMNNNKNLYILSIRVSNNLKKKYYHSDIPALIDQLQELNESRIVALKSIWDDYVNFEISVLEESKNHLDTSLQIINDVDSHIDSELFINNNKRSWEEPADFVFESSPIYSDTEELVDDENSRVYLSNKLSKAKRNLTKLTSEIESKRKEIDGMESLKEAYENNPRLGDSDAVTDNLHRTIREYTILETNRVKYQTQVESIVEAIGDIGHDQESHDFKNASFTIPTTCDLCQTTIWGIAKQGFTCKDCGYNCHARCEMKVPPICTKEKGKIVKGLVRSETFSNPASPWGTISSMSNYTLSGESAPSIFSVTEITEREDVWTAEVLYDHVADTKAELTVSTGDIITVFEPDDGSGWVKAFHNGKEGLVPASYIEYQNLTTDFVKVLYDYESQSPEELTIKEGDVIQVTNKEVAEGWWEGILDGITGQFPANYVTPLEE</sequence>
<dbReference type="SUPFAM" id="SSF50044">
    <property type="entry name" value="SH3-domain"/>
    <property type="match status" value="2"/>
</dbReference>
<feature type="coiled-coil region" evidence="10">
    <location>
        <begin position="320"/>
        <end position="354"/>
    </location>
</feature>
<dbReference type="PROSITE" id="PS51741">
    <property type="entry name" value="F_BAR"/>
    <property type="match status" value="1"/>
</dbReference>
<dbReference type="Gene3D" id="6.10.140.470">
    <property type="match status" value="1"/>
</dbReference>
<evidence type="ECO:0000256" key="4">
    <source>
        <dbReference type="ARBA" id="ARBA00023054"/>
    </source>
</evidence>
<organism evidence="14 15">
    <name type="scientific">Rhizophagus irregularis (strain DAOM 197198w)</name>
    <name type="common">Glomus intraradices</name>
    <dbReference type="NCBI Taxonomy" id="1432141"/>
    <lineage>
        <taxon>Eukaryota</taxon>
        <taxon>Fungi</taxon>
        <taxon>Fungi incertae sedis</taxon>
        <taxon>Mucoromycota</taxon>
        <taxon>Glomeromycotina</taxon>
        <taxon>Glomeromycetes</taxon>
        <taxon>Glomerales</taxon>
        <taxon>Glomeraceae</taxon>
        <taxon>Rhizophagus</taxon>
    </lineage>
</organism>
<accession>A0A015IC41</accession>
<dbReference type="HOGENOM" id="CLU_015390_1_0_1"/>
<dbReference type="SMART" id="SM00326">
    <property type="entry name" value="SH3"/>
    <property type="match status" value="2"/>
</dbReference>
<dbReference type="GO" id="GO:0030036">
    <property type="term" value="P:actin cytoskeleton organization"/>
    <property type="evidence" value="ECO:0007669"/>
    <property type="project" value="UniProtKB-ARBA"/>
</dbReference>
<evidence type="ECO:0000256" key="1">
    <source>
        <dbReference type="ARBA" id="ARBA00022443"/>
    </source>
</evidence>
<dbReference type="SUPFAM" id="SSF57889">
    <property type="entry name" value="Cysteine-rich domain"/>
    <property type="match status" value="1"/>
</dbReference>
<dbReference type="PRINTS" id="PR01887">
    <property type="entry name" value="SPECTRNALPHA"/>
</dbReference>
<evidence type="ECO:0000256" key="9">
    <source>
        <dbReference type="PROSITE-ProRule" id="PRU01077"/>
    </source>
</evidence>
<keyword evidence="1 8" id="KW-0728">SH3 domain</keyword>
<evidence type="ECO:0000259" key="13">
    <source>
        <dbReference type="PROSITE" id="PS51741"/>
    </source>
</evidence>
<reference evidence="14 15" key="1">
    <citation type="submission" date="2014-02" db="EMBL/GenBank/DDBJ databases">
        <title>Single nucleus genome sequencing reveals high similarity among nuclei of an endomycorrhizal fungus.</title>
        <authorList>
            <person name="Lin K."/>
            <person name="Geurts R."/>
            <person name="Zhang Z."/>
            <person name="Limpens E."/>
            <person name="Saunders D.G."/>
            <person name="Mu D."/>
            <person name="Pang E."/>
            <person name="Cao H."/>
            <person name="Cha H."/>
            <person name="Lin T."/>
            <person name="Zhou Q."/>
            <person name="Shang Y."/>
            <person name="Li Y."/>
            <person name="Ivanov S."/>
            <person name="Sharma T."/>
            <person name="Velzen R.V."/>
            <person name="Ruijter N.D."/>
            <person name="Aanen D.K."/>
            <person name="Win J."/>
            <person name="Kamoun S."/>
            <person name="Bisseling T."/>
            <person name="Huang S."/>
        </authorList>
    </citation>
    <scope>NUCLEOTIDE SEQUENCE [LARGE SCALE GENOMIC DNA]</scope>
    <source>
        <strain evidence="15">DAOM197198w</strain>
    </source>
</reference>
<dbReference type="SMR" id="A0A015IC41"/>
<keyword evidence="3" id="KW-0862">Zinc</keyword>
<keyword evidence="4 9" id="KW-0175">Coiled coil</keyword>
<dbReference type="GO" id="GO:0046872">
    <property type="term" value="F:metal ion binding"/>
    <property type="evidence" value="ECO:0007669"/>
    <property type="project" value="UniProtKB-KW"/>
</dbReference>
<keyword evidence="15" id="KW-1185">Reference proteome</keyword>
<comment type="function">
    <text evidence="5">Plays a role in endocytosis and trafficking to the vacuole. Functions with type I myosins to restore polarity of the actin cytoskeleton after NaCl stress.</text>
</comment>
<dbReference type="InterPro" id="IPR001060">
    <property type="entry name" value="FCH_dom"/>
</dbReference>
<dbReference type="Pfam" id="PF25610">
    <property type="entry name" value="HR1_TOCA"/>
    <property type="match status" value="1"/>
</dbReference>
<dbReference type="STRING" id="1432141.A0A015IC41"/>
<evidence type="ECO:0000256" key="6">
    <source>
        <dbReference type="ARBA" id="ARBA00061387"/>
    </source>
</evidence>
<dbReference type="Pfam" id="PF00130">
    <property type="entry name" value="C1_1"/>
    <property type="match status" value="1"/>
</dbReference>
<dbReference type="Gene3D" id="2.30.30.40">
    <property type="entry name" value="SH3 Domains"/>
    <property type="match status" value="2"/>
</dbReference>
<evidence type="ECO:0000256" key="7">
    <source>
        <dbReference type="ARBA" id="ARBA00074946"/>
    </source>
</evidence>
<feature type="domain" description="SH3" evidence="11">
    <location>
        <begin position="567"/>
        <end position="627"/>
    </location>
</feature>
<evidence type="ECO:0000259" key="12">
    <source>
        <dbReference type="PROSITE" id="PS50081"/>
    </source>
</evidence>
<dbReference type="AlphaFoldDB" id="A0A015IC41"/>
<dbReference type="FunFam" id="1.20.1270.60:FF:000060">
    <property type="entry name" value="Actin polymerization protein Bzz1"/>
    <property type="match status" value="1"/>
</dbReference>
<dbReference type="PANTHER" id="PTHR15735:SF21">
    <property type="entry name" value="PROTEIN NERVOUS WRECK"/>
    <property type="match status" value="1"/>
</dbReference>
<feature type="domain" description="Phorbol-ester/DAG-type" evidence="12">
    <location>
        <begin position="404"/>
        <end position="454"/>
    </location>
</feature>
<protein>
    <recommendedName>
        <fullName evidence="7">Protein BZZ1</fullName>
    </recommendedName>
</protein>
<comment type="caution">
    <text evidence="14">The sequence shown here is derived from an EMBL/GenBank/DDBJ whole genome shotgun (WGS) entry which is preliminary data.</text>
</comment>
<dbReference type="InterPro" id="IPR046349">
    <property type="entry name" value="C1-like_sf"/>
</dbReference>
<dbReference type="InterPro" id="IPR036028">
    <property type="entry name" value="SH3-like_dom_sf"/>
</dbReference>
<dbReference type="EMBL" id="JEMT01029664">
    <property type="protein sequence ID" value="EXX51415.1"/>
    <property type="molecule type" value="Genomic_DNA"/>
</dbReference>
<dbReference type="InterPro" id="IPR002219">
    <property type="entry name" value="PKC_DAG/PE"/>
</dbReference>
<dbReference type="Proteomes" id="UP000022910">
    <property type="component" value="Unassembled WGS sequence"/>
</dbReference>
<dbReference type="SMART" id="SM00055">
    <property type="entry name" value="FCH"/>
    <property type="match status" value="1"/>
</dbReference>
<dbReference type="InterPro" id="IPR031160">
    <property type="entry name" value="F_BAR_dom"/>
</dbReference>
<dbReference type="PRINTS" id="PR00008">
    <property type="entry name" value="DAGPEDOMAIN"/>
</dbReference>
<name>A0A015IC41_RHIIW</name>
<dbReference type="SUPFAM" id="SSF103657">
    <property type="entry name" value="BAR/IMD domain-like"/>
    <property type="match status" value="1"/>
</dbReference>
<gene>
    <name evidence="14" type="ORF">RirG_262280</name>
</gene>
<evidence type="ECO:0000313" key="14">
    <source>
        <dbReference type="EMBL" id="EXX51415.1"/>
    </source>
</evidence>
<dbReference type="OrthoDB" id="8783038at2759"/>
<dbReference type="PROSITE" id="PS50002">
    <property type="entry name" value="SH3"/>
    <property type="match status" value="1"/>
</dbReference>
<proteinExistence type="inferred from homology"/>
<evidence type="ECO:0000256" key="2">
    <source>
        <dbReference type="ARBA" id="ARBA00022723"/>
    </source>
</evidence>
<dbReference type="InterPro" id="IPR001452">
    <property type="entry name" value="SH3_domain"/>
</dbReference>
<dbReference type="Gene3D" id="1.20.1270.60">
    <property type="entry name" value="Arfaptin homology (AH) domain/BAR domain"/>
    <property type="match status" value="1"/>
</dbReference>
<feature type="domain" description="F-BAR" evidence="13">
    <location>
        <begin position="1"/>
        <end position="274"/>
    </location>
</feature>
<comment type="similarity">
    <text evidence="6">Belongs to the BZZ1 family.</text>
</comment>
<evidence type="ECO:0000256" key="10">
    <source>
        <dbReference type="SAM" id="Coils"/>
    </source>
</evidence>
<dbReference type="GO" id="GO:0030864">
    <property type="term" value="C:cortical actin cytoskeleton"/>
    <property type="evidence" value="ECO:0007669"/>
    <property type="project" value="UniProtKB-ARBA"/>
</dbReference>
<dbReference type="SMART" id="SM00109">
    <property type="entry name" value="C1"/>
    <property type="match status" value="1"/>
</dbReference>
<dbReference type="InterPro" id="IPR027267">
    <property type="entry name" value="AH/BAR_dom_sf"/>
</dbReference>
<dbReference type="PANTHER" id="PTHR15735">
    <property type="entry name" value="FCH AND DOUBLE SH3 DOMAINS PROTEIN"/>
    <property type="match status" value="1"/>
</dbReference>